<dbReference type="EMBL" id="CP136897">
    <property type="protein sequence ID" value="WOL16633.1"/>
    <property type="molecule type" value="Genomic_DNA"/>
</dbReference>
<feature type="region of interest" description="Disordered" evidence="6">
    <location>
        <begin position="240"/>
        <end position="273"/>
    </location>
</feature>
<evidence type="ECO:0000256" key="1">
    <source>
        <dbReference type="ARBA" id="ARBA00004123"/>
    </source>
</evidence>
<gene>
    <name evidence="8" type="ORF">Cni_G25421</name>
</gene>
<dbReference type="AlphaFoldDB" id="A0AAQ3QP90"/>
<dbReference type="PROSITE" id="PS50811">
    <property type="entry name" value="WRKY"/>
    <property type="match status" value="1"/>
</dbReference>
<keyword evidence="4" id="KW-0804">Transcription</keyword>
<evidence type="ECO:0000256" key="5">
    <source>
        <dbReference type="ARBA" id="ARBA00023242"/>
    </source>
</evidence>
<protein>
    <submittedName>
        <fullName evidence="8">WRKY transcription factor 70</fullName>
    </submittedName>
</protein>
<feature type="domain" description="WRKY" evidence="7">
    <location>
        <begin position="130"/>
        <end position="198"/>
    </location>
</feature>
<evidence type="ECO:0000256" key="3">
    <source>
        <dbReference type="ARBA" id="ARBA00023125"/>
    </source>
</evidence>
<feature type="compositionally biased region" description="Polar residues" evidence="6">
    <location>
        <begin position="240"/>
        <end position="253"/>
    </location>
</feature>
<keyword evidence="2" id="KW-0805">Transcription regulation</keyword>
<dbReference type="InterPro" id="IPR044810">
    <property type="entry name" value="WRKY_plant"/>
</dbReference>
<dbReference type="Proteomes" id="UP001327560">
    <property type="component" value="Chromosome 8"/>
</dbReference>
<evidence type="ECO:0000313" key="9">
    <source>
        <dbReference type="Proteomes" id="UP001327560"/>
    </source>
</evidence>
<dbReference type="InterPro" id="IPR036576">
    <property type="entry name" value="WRKY_dom_sf"/>
</dbReference>
<dbReference type="SUPFAM" id="SSF118290">
    <property type="entry name" value="WRKY DNA-binding domain"/>
    <property type="match status" value="1"/>
</dbReference>
<dbReference type="GO" id="GO:0005634">
    <property type="term" value="C:nucleus"/>
    <property type="evidence" value="ECO:0007669"/>
    <property type="project" value="UniProtKB-SubCell"/>
</dbReference>
<evidence type="ECO:0000256" key="6">
    <source>
        <dbReference type="SAM" id="MobiDB-lite"/>
    </source>
</evidence>
<keyword evidence="9" id="KW-1185">Reference proteome</keyword>
<dbReference type="SMART" id="SM00774">
    <property type="entry name" value="WRKY"/>
    <property type="match status" value="1"/>
</dbReference>
<keyword evidence="5" id="KW-0539">Nucleus</keyword>
<sequence length="298" mass="33803">MFAPNYGPVDDHKLSPIICNHWKVVEEINRAHELTSQLRAILLPLLPSSDCWSELTIAHLGEMNKCYDSALSRLRAASSFRSTPPDPIPNIDHRRGINDHFSSKNKRKGIDGIDWPKDHKIRRKDASCSVVTSVPYDGHQWRKYGQKFIHGAKHPRNYFRCSYKKDQGCQAKKTEQQDDNDATKYHMVYTMSHTCKIVQPSFPFSLEPVVPDITSLNSNDNLIHRSSSFVVQDQQYLSPDQATPNFSSSSINGDQEPMHQATAPGIPGKLDVNNEILSSPSTWEDFEFQAYLGAMMDI</sequence>
<dbReference type="GO" id="GO:0003700">
    <property type="term" value="F:DNA-binding transcription factor activity"/>
    <property type="evidence" value="ECO:0007669"/>
    <property type="project" value="InterPro"/>
</dbReference>
<reference evidence="8 9" key="1">
    <citation type="submission" date="2023-10" db="EMBL/GenBank/DDBJ databases">
        <title>Chromosome-scale genome assembly provides insights into flower coloration mechanisms of Canna indica.</title>
        <authorList>
            <person name="Li C."/>
        </authorList>
    </citation>
    <scope>NUCLEOTIDE SEQUENCE [LARGE SCALE GENOMIC DNA]</scope>
    <source>
        <tissue evidence="8">Flower</tissue>
    </source>
</reference>
<keyword evidence="3" id="KW-0238">DNA-binding</keyword>
<proteinExistence type="predicted"/>
<evidence type="ECO:0000259" key="7">
    <source>
        <dbReference type="PROSITE" id="PS50811"/>
    </source>
</evidence>
<evidence type="ECO:0000256" key="4">
    <source>
        <dbReference type="ARBA" id="ARBA00023163"/>
    </source>
</evidence>
<organism evidence="8 9">
    <name type="scientific">Canna indica</name>
    <name type="common">Indian-shot</name>
    <dbReference type="NCBI Taxonomy" id="4628"/>
    <lineage>
        <taxon>Eukaryota</taxon>
        <taxon>Viridiplantae</taxon>
        <taxon>Streptophyta</taxon>
        <taxon>Embryophyta</taxon>
        <taxon>Tracheophyta</taxon>
        <taxon>Spermatophyta</taxon>
        <taxon>Magnoliopsida</taxon>
        <taxon>Liliopsida</taxon>
        <taxon>Zingiberales</taxon>
        <taxon>Cannaceae</taxon>
        <taxon>Canna</taxon>
    </lineage>
</organism>
<feature type="region of interest" description="Disordered" evidence="6">
    <location>
        <begin position="81"/>
        <end position="115"/>
    </location>
</feature>
<accession>A0AAQ3QP90</accession>
<name>A0AAQ3QP90_9LILI</name>
<dbReference type="PANTHER" id="PTHR31282">
    <property type="entry name" value="WRKY TRANSCRIPTION FACTOR 21-RELATED"/>
    <property type="match status" value="1"/>
</dbReference>
<dbReference type="InterPro" id="IPR003657">
    <property type="entry name" value="WRKY_dom"/>
</dbReference>
<dbReference type="Gene3D" id="2.20.25.80">
    <property type="entry name" value="WRKY domain"/>
    <property type="match status" value="1"/>
</dbReference>
<dbReference type="Pfam" id="PF03106">
    <property type="entry name" value="WRKY"/>
    <property type="match status" value="1"/>
</dbReference>
<comment type="subcellular location">
    <subcellularLocation>
        <location evidence="1">Nucleus</location>
    </subcellularLocation>
</comment>
<evidence type="ECO:0000256" key="2">
    <source>
        <dbReference type="ARBA" id="ARBA00023015"/>
    </source>
</evidence>
<evidence type="ECO:0000313" key="8">
    <source>
        <dbReference type="EMBL" id="WOL16633.1"/>
    </source>
</evidence>
<feature type="compositionally biased region" description="Basic and acidic residues" evidence="6">
    <location>
        <begin position="91"/>
        <end position="115"/>
    </location>
</feature>
<dbReference type="GO" id="GO:0043565">
    <property type="term" value="F:sequence-specific DNA binding"/>
    <property type="evidence" value="ECO:0007669"/>
    <property type="project" value="InterPro"/>
</dbReference>